<sequence length="439" mass="46341">MNRPRWLRSALAAVLVVVIVAAAYLVLGAARQIGRIHVVAYFPNSNGVFAGDDVRIRGVKVGSIDAIEPEPDRVKISFWYDDQYKVPADAKAVILSPTLVTSRAIQLTPPYHGGPSLGQGAVIGEDRTAVPMEWDDFRGQLERLTRLLQPTEPGGVSTLGALVNTTADNLRGQGATIREALTKLSTAVSALADHSADTYGSVKNLATLVSALQGSTTLIRQLNENLASVTGVLANDPNEIASAIKDLNDVVAEVKTFVADNRDTLGTTTEKLAAVSQTLAESLGDIKQLLHILPTTASNAVNLYQPAQGTLSGALAVNNFANPINFLCGAIQAASRLGSEQSAKLCVQYLAPIVKNRQYNFLPFGVNPFVGAAARPNEITYSEDWMRPDYVPPQNNAAVPASAPAQLAADASPPPAGTPVQYDPAAGLQGMMMPAGGDR</sequence>
<evidence type="ECO:0000256" key="1">
    <source>
        <dbReference type="SAM" id="MobiDB-lite"/>
    </source>
</evidence>
<dbReference type="EMBL" id="LQOV01000002">
    <property type="protein sequence ID" value="ORV57538.1"/>
    <property type="molecule type" value="Genomic_DNA"/>
</dbReference>
<dbReference type="Proteomes" id="UP000193010">
    <property type="component" value="Unassembled WGS sequence"/>
</dbReference>
<dbReference type="PANTHER" id="PTHR33371">
    <property type="entry name" value="INTERMEMBRANE PHOSPHOLIPID TRANSPORT SYSTEM BINDING PROTEIN MLAD-RELATED"/>
    <property type="match status" value="1"/>
</dbReference>
<name>A0A1X1ULI3_MYCFL</name>
<dbReference type="Pfam" id="PF02470">
    <property type="entry name" value="MlaD"/>
    <property type="match status" value="1"/>
</dbReference>
<reference evidence="4 5" key="1">
    <citation type="submission" date="2016-01" db="EMBL/GenBank/DDBJ databases">
        <title>The new phylogeny of the genus Mycobacterium.</title>
        <authorList>
            <person name="Tarcisio F."/>
            <person name="Conor M."/>
            <person name="Antonella G."/>
            <person name="Elisabetta G."/>
            <person name="Giulia F.S."/>
            <person name="Sara T."/>
            <person name="Anna F."/>
            <person name="Clotilde B."/>
            <person name="Roberto B."/>
            <person name="Veronica D.S."/>
            <person name="Fabio R."/>
            <person name="Monica P."/>
            <person name="Olivier J."/>
            <person name="Enrico T."/>
            <person name="Nicola S."/>
        </authorList>
    </citation>
    <scope>NUCLEOTIDE SEQUENCE [LARGE SCALE GENOMIC DNA]</scope>
    <source>
        <strain evidence="4 5">DSM 44852</strain>
    </source>
</reference>
<dbReference type="STRING" id="292462.AWC05_08255"/>
<dbReference type="RefSeq" id="WP_085219596.1">
    <property type="nucleotide sequence ID" value="NZ_AP022576.1"/>
</dbReference>
<dbReference type="InterPro" id="IPR005693">
    <property type="entry name" value="Mce"/>
</dbReference>
<dbReference type="InterPro" id="IPR024516">
    <property type="entry name" value="Mce_C"/>
</dbReference>
<dbReference type="Pfam" id="PF11887">
    <property type="entry name" value="Mce4_CUP1"/>
    <property type="match status" value="1"/>
</dbReference>
<dbReference type="PANTHER" id="PTHR33371:SF4">
    <property type="entry name" value="INTERMEMBRANE PHOSPHOLIPID TRANSPORT SYSTEM BINDING PROTEIN MLAD"/>
    <property type="match status" value="1"/>
</dbReference>
<evidence type="ECO:0000259" key="2">
    <source>
        <dbReference type="Pfam" id="PF02470"/>
    </source>
</evidence>
<evidence type="ECO:0000313" key="5">
    <source>
        <dbReference type="Proteomes" id="UP000193010"/>
    </source>
</evidence>
<protein>
    <submittedName>
        <fullName evidence="4">Mammalian cell entry protein</fullName>
    </submittedName>
</protein>
<dbReference type="InterPro" id="IPR052336">
    <property type="entry name" value="MlaD_Phospholipid_Transporter"/>
</dbReference>
<dbReference type="SUPFAM" id="SSF58104">
    <property type="entry name" value="Methyl-accepting chemotaxis protein (MCP) signaling domain"/>
    <property type="match status" value="1"/>
</dbReference>
<proteinExistence type="predicted"/>
<feature type="domain" description="Mammalian cell entry C-terminal" evidence="3">
    <location>
        <begin position="116"/>
        <end position="293"/>
    </location>
</feature>
<dbReference type="NCBIfam" id="TIGR00996">
    <property type="entry name" value="Mtu_fam_mce"/>
    <property type="match status" value="1"/>
</dbReference>
<dbReference type="AlphaFoldDB" id="A0A1X1ULI3"/>
<feature type="region of interest" description="Disordered" evidence="1">
    <location>
        <begin position="392"/>
        <end position="439"/>
    </location>
</feature>
<keyword evidence="5" id="KW-1185">Reference proteome</keyword>
<gene>
    <name evidence="4" type="ORF">AWC05_08255</name>
</gene>
<dbReference type="InterPro" id="IPR003399">
    <property type="entry name" value="Mce/MlaD"/>
</dbReference>
<dbReference type="Gene3D" id="1.10.287.950">
    <property type="entry name" value="Methyl-accepting chemotaxis protein"/>
    <property type="match status" value="1"/>
</dbReference>
<evidence type="ECO:0000259" key="3">
    <source>
        <dbReference type="Pfam" id="PF11887"/>
    </source>
</evidence>
<accession>A0A1X1ULI3</accession>
<dbReference type="GO" id="GO:0005576">
    <property type="term" value="C:extracellular region"/>
    <property type="evidence" value="ECO:0007669"/>
    <property type="project" value="TreeGrafter"/>
</dbReference>
<evidence type="ECO:0000313" key="4">
    <source>
        <dbReference type="EMBL" id="ORV57538.1"/>
    </source>
</evidence>
<feature type="domain" description="Mce/MlaD" evidence="2">
    <location>
        <begin position="36"/>
        <end position="110"/>
    </location>
</feature>
<organism evidence="4 5">
    <name type="scientific">Mycobacterium florentinum</name>
    <dbReference type="NCBI Taxonomy" id="292462"/>
    <lineage>
        <taxon>Bacteria</taxon>
        <taxon>Bacillati</taxon>
        <taxon>Actinomycetota</taxon>
        <taxon>Actinomycetes</taxon>
        <taxon>Mycobacteriales</taxon>
        <taxon>Mycobacteriaceae</taxon>
        <taxon>Mycobacterium</taxon>
        <taxon>Mycobacterium simiae complex</taxon>
    </lineage>
</organism>
<dbReference type="OrthoDB" id="4516955at2"/>
<feature type="compositionally biased region" description="Low complexity" evidence="1">
    <location>
        <begin position="392"/>
        <end position="411"/>
    </location>
</feature>
<comment type="caution">
    <text evidence="4">The sequence shown here is derived from an EMBL/GenBank/DDBJ whole genome shotgun (WGS) entry which is preliminary data.</text>
</comment>